<dbReference type="SUPFAM" id="SSF48056">
    <property type="entry name" value="Di-copper centre-containing domain"/>
    <property type="match status" value="1"/>
</dbReference>
<keyword evidence="1" id="KW-0479">Metal-binding</keyword>
<dbReference type="InterPro" id="IPR008922">
    <property type="entry name" value="Di-copper_centre_dom_sf"/>
</dbReference>
<keyword evidence="6" id="KW-1185">Reference proteome</keyword>
<evidence type="ECO:0000259" key="4">
    <source>
        <dbReference type="PROSITE" id="PS00498"/>
    </source>
</evidence>
<dbReference type="RefSeq" id="XP_066668767.1">
    <property type="nucleotide sequence ID" value="XM_066809844.1"/>
</dbReference>
<evidence type="ECO:0000256" key="3">
    <source>
        <dbReference type="SAM" id="MobiDB-lite"/>
    </source>
</evidence>
<dbReference type="PANTHER" id="PTHR11474">
    <property type="entry name" value="TYROSINASE FAMILY MEMBER"/>
    <property type="match status" value="1"/>
</dbReference>
<evidence type="ECO:0000313" key="5">
    <source>
        <dbReference type="EMBL" id="KAK8084258.1"/>
    </source>
</evidence>
<name>A0ABR1WQH0_9PEZI</name>
<evidence type="ECO:0000256" key="2">
    <source>
        <dbReference type="ARBA" id="ARBA00023002"/>
    </source>
</evidence>
<feature type="region of interest" description="Disordered" evidence="3">
    <location>
        <begin position="1"/>
        <end position="21"/>
    </location>
</feature>
<dbReference type="Gene3D" id="1.10.1280.10">
    <property type="entry name" value="Di-copper center containing domain from catechol oxidase"/>
    <property type="match status" value="2"/>
</dbReference>
<feature type="domain" description="Tyrosinase copper-binding" evidence="4">
    <location>
        <begin position="297"/>
        <end position="308"/>
    </location>
</feature>
<dbReference type="PROSITE" id="PS00498">
    <property type="entry name" value="TYROSINASE_2"/>
    <property type="match status" value="1"/>
</dbReference>
<dbReference type="EMBL" id="JAQQWN010000005">
    <property type="protein sequence ID" value="KAK8084258.1"/>
    <property type="molecule type" value="Genomic_DNA"/>
</dbReference>
<dbReference type="Proteomes" id="UP001433268">
    <property type="component" value="Unassembled WGS sequence"/>
</dbReference>
<comment type="caution">
    <text evidence="5">The sequence shown here is derived from an EMBL/GenBank/DDBJ whole genome shotgun (WGS) entry which is preliminary data.</text>
</comment>
<evidence type="ECO:0000313" key="6">
    <source>
        <dbReference type="Proteomes" id="UP001433268"/>
    </source>
</evidence>
<proteinExistence type="predicted"/>
<protein>
    <recommendedName>
        <fullName evidence="4">Tyrosinase copper-binding domain-containing protein</fullName>
    </recommendedName>
</protein>
<dbReference type="GeneID" id="92042904"/>
<keyword evidence="2" id="KW-0560">Oxidoreductase</keyword>
<dbReference type="Pfam" id="PF00264">
    <property type="entry name" value="Tyrosinase"/>
    <property type="match status" value="2"/>
</dbReference>
<reference evidence="5 6" key="1">
    <citation type="submission" date="2023-01" db="EMBL/GenBank/DDBJ databases">
        <title>Analysis of 21 Apiospora genomes using comparative genomics revels a genus with tremendous synthesis potential of carbohydrate active enzymes and secondary metabolites.</title>
        <authorList>
            <person name="Sorensen T."/>
        </authorList>
    </citation>
    <scope>NUCLEOTIDE SEQUENCE [LARGE SCALE GENOMIC DNA]</scope>
    <source>
        <strain evidence="5 6">CBS 114990</strain>
    </source>
</reference>
<accession>A0ABR1WQH0</accession>
<gene>
    <name evidence="5" type="ORF">PG997_005529</name>
</gene>
<dbReference type="PANTHER" id="PTHR11474:SF125">
    <property type="entry name" value="N-ACETYL-6-HYDROXYTRYPTOPHAN OXIDASE IVOB-RELATED"/>
    <property type="match status" value="1"/>
</dbReference>
<organism evidence="5 6">
    <name type="scientific">Apiospora hydei</name>
    <dbReference type="NCBI Taxonomy" id="1337664"/>
    <lineage>
        <taxon>Eukaryota</taxon>
        <taxon>Fungi</taxon>
        <taxon>Dikarya</taxon>
        <taxon>Ascomycota</taxon>
        <taxon>Pezizomycotina</taxon>
        <taxon>Sordariomycetes</taxon>
        <taxon>Xylariomycetidae</taxon>
        <taxon>Amphisphaeriales</taxon>
        <taxon>Apiosporaceae</taxon>
        <taxon>Apiospora</taxon>
    </lineage>
</organism>
<evidence type="ECO:0000256" key="1">
    <source>
        <dbReference type="ARBA" id="ARBA00022723"/>
    </source>
</evidence>
<dbReference type="InterPro" id="IPR050316">
    <property type="entry name" value="Tyrosinase/Hemocyanin"/>
</dbReference>
<sequence length="374" mass="41949">MQASRPRYTYDEGLPPQSARKKVTMRPSAVLTTLWLAASATAATRDVLGMLHNKAMVNLKQKEADNPPSPGGGQCSLETAARRRDWDALTVPEKKAYIEAVHCMFKLLSRSDKSWAAGARVRYDDWPAIHINQTRFIHNTGNFLTYHRYLTWTGYNGTQPVRRCFYFHHHGGALGETIARQKRSGKRENKENNLSFNADTRYASQYWNWFKYQDDPTQNPLMDGSDTSMGGNGAYFEHNGTLAAGLVYLASGPGGGNVLLFQTELQGRPPDGFLGLHSGGHHTIGGDNSDNFSSAVDPLFWFHHAMVDYVYWLWQALHPDMARDVMGTRLARDESMGHTLRTDVLEMGATGQNRKLDELLDTMGGSPACYVYEY</sequence>
<dbReference type="InterPro" id="IPR002227">
    <property type="entry name" value="Tyrosinase_Cu-bd"/>
</dbReference>